<dbReference type="Gene3D" id="3.30.2160.10">
    <property type="entry name" value="Hect, E3 ligase catalytic domain"/>
    <property type="match status" value="1"/>
</dbReference>
<keyword evidence="12" id="KW-1185">Reference proteome</keyword>
<dbReference type="PROSITE" id="PS50096">
    <property type="entry name" value="IQ"/>
    <property type="match status" value="1"/>
</dbReference>
<dbReference type="FunFam" id="3.30.2160.10:FF:000002">
    <property type="entry name" value="Putative Ubiquitin-protein ligase E3C"/>
    <property type="match status" value="1"/>
</dbReference>
<dbReference type="SMART" id="SM00119">
    <property type="entry name" value="HECTc"/>
    <property type="match status" value="1"/>
</dbReference>
<dbReference type="EMBL" id="BEGY01000134">
    <property type="protein sequence ID" value="GAX84732.1"/>
    <property type="molecule type" value="Genomic_DNA"/>
</dbReference>
<dbReference type="PANTHER" id="PTHR45700:SF2">
    <property type="entry name" value="UBIQUITIN-PROTEIN LIGASE E3C"/>
    <property type="match status" value="1"/>
</dbReference>
<dbReference type="STRING" id="1157962.A0A250XP81"/>
<dbReference type="Proteomes" id="UP000232323">
    <property type="component" value="Unassembled WGS sequence"/>
</dbReference>
<sequence length="1247" mass="135375">MVGFSQKPAVRLGGATRKEKTREELLEEIKAEREHRVQDKKRSGAVLKIQKYWRGYAARCSFRIQLASTFLKDFSSFVPSPNQAVPAVLVTNKLVPAVLFLTRPFSRSSGGKHNPLCLTSYPLKSSATSSVSPSATNTSSKNLLQVVRCFFALIMRSLTSLEAANCCLSLGLPETKEAIRKRWQWQSGCLLQMCCQLISCPGGDSLIDAAAVRLMNILTDMRQWRIPGASSQDMDGPVHAAVSSNLSVLVRDPEPLMAALARLITPSALSFIPHSVQPVASSAACPSPHAGVAAPTPSTLPKLQLVVTSVLRHALLSSADERSRLVSSVVSSALLVPGAWELLSEDVKTLLRTPEISTELCEVLCKCWLRATSPHQQTEPFNKTQHPASSSASSFTLLHSGIHGLWGLTNITLLLAGPGSPARGVSFQPGGSNRVLPVYAQTVAQMLPEVSKRLERLGKNVGPSLQQGAAAAAAAANCTSGTSQTTLPASDQALVEFVEKALASIWPLGSRPFLLQFLDSSEHRTGDIVQFAAMCEACIKHIPEMQRVLAAVLKARGRLKPAATPSLLNTLAFAPNVLPRLWRWLAPALGMPLEAPLGATRGLDVASLAAGFRDMSHGHAMVLGLFCRLYHHLLLVLDDEEMYKEQKPLTLNQSRAVATSLNSLVFYTYLPKTLGEKIRPSGGGQAPSLLAEFAPLLLRSLYERDVRHSFCQPLLWLAPYNEMFGGEDAQGSSRQQQQQQQGNLPTSLSAWQRATANMSLPALLDAAFQQQLLGGSALDSTQPASASQAVVGSFNAAAVVQSLMPAGALSHADETESLQSRAGEGGRPASLASVLKAAPHAIPFGRRVELFRALLEEDKKHGKHDRSVHEGGSLPIKFTVHRTTLLEDSYRCLSHLGPELKARLEVTFVNEQGLSEAGLDHGGLMKELLEEVVSRGFNNDFGLFSTTHPDGLIYPRPSADKVEQGAELLEFLGLMVGKALYEGILINVAFAPFFVARLQGRTPMFDDLSTLDPELHRSLLQVKRYDGNVEDLGLTFVVEDDFFGSKTRYELLLGWGDVPVTNDNRLLYCHLLADWHLNVRLGRAAEAFSRGLSQLIPPGAFRLFNPKELNMLISGDGEDGSGGVDVEDLKLYVRYSGGYTEESTTVKLFWKVLAEMSATELSLLLKFVTSCSRAPLGGFKYLHPPFTLHKVTCDASMLASLGGKDVDRLPSASTCFNMLKLPNYRRSSTLKEKILYSIKAGAGFELS</sequence>
<evidence type="ECO:0000256" key="5">
    <source>
        <dbReference type="ARBA" id="ARBA00022786"/>
    </source>
</evidence>
<dbReference type="SUPFAM" id="SSF56204">
    <property type="entry name" value="Hect, E3 ligase catalytic domain"/>
    <property type="match status" value="1"/>
</dbReference>
<feature type="domain" description="HECT" evidence="10">
    <location>
        <begin position="896"/>
        <end position="1247"/>
    </location>
</feature>
<reference evidence="11 12" key="1">
    <citation type="submission" date="2017-08" db="EMBL/GenBank/DDBJ databases">
        <title>Acidophilic green algal genome provides insights into adaptation to an acidic environment.</title>
        <authorList>
            <person name="Hirooka S."/>
            <person name="Hirose Y."/>
            <person name="Kanesaki Y."/>
            <person name="Higuchi S."/>
            <person name="Fujiwara T."/>
            <person name="Onuma R."/>
            <person name="Era A."/>
            <person name="Ohbayashi R."/>
            <person name="Uzuka A."/>
            <person name="Nozaki H."/>
            <person name="Yoshikawa H."/>
            <person name="Miyagishima S.Y."/>
        </authorList>
    </citation>
    <scope>NUCLEOTIDE SEQUENCE [LARGE SCALE GENOMIC DNA]</scope>
    <source>
        <strain evidence="11 12">NIES-2499</strain>
    </source>
</reference>
<accession>A0A250XP81</accession>
<evidence type="ECO:0000256" key="8">
    <source>
        <dbReference type="PROSITE-ProRule" id="PRU00104"/>
    </source>
</evidence>
<feature type="region of interest" description="Disordered" evidence="9">
    <location>
        <begin position="727"/>
        <end position="746"/>
    </location>
</feature>
<dbReference type="Pfam" id="PF00632">
    <property type="entry name" value="HECT"/>
    <property type="match status" value="1"/>
</dbReference>
<evidence type="ECO:0000256" key="9">
    <source>
        <dbReference type="SAM" id="MobiDB-lite"/>
    </source>
</evidence>
<evidence type="ECO:0000256" key="3">
    <source>
        <dbReference type="ARBA" id="ARBA00012485"/>
    </source>
</evidence>
<gene>
    <name evidence="11" type="ORF">CEUSTIGMA_g12154.t1</name>
</gene>
<dbReference type="GO" id="GO:0061630">
    <property type="term" value="F:ubiquitin protein ligase activity"/>
    <property type="evidence" value="ECO:0007669"/>
    <property type="project" value="UniProtKB-EC"/>
</dbReference>
<dbReference type="CDD" id="cd00078">
    <property type="entry name" value="HECTc"/>
    <property type="match status" value="1"/>
</dbReference>
<evidence type="ECO:0000256" key="1">
    <source>
        <dbReference type="ARBA" id="ARBA00000885"/>
    </source>
</evidence>
<protein>
    <recommendedName>
        <fullName evidence="3">HECT-type E3 ubiquitin transferase</fullName>
        <ecNumber evidence="3">2.3.2.26</ecNumber>
    </recommendedName>
</protein>
<evidence type="ECO:0000259" key="10">
    <source>
        <dbReference type="PROSITE" id="PS50237"/>
    </source>
</evidence>
<dbReference type="EC" id="2.3.2.26" evidence="3"/>
<dbReference type="CDD" id="cd23767">
    <property type="entry name" value="IQCD"/>
    <property type="match status" value="1"/>
</dbReference>
<dbReference type="AlphaFoldDB" id="A0A250XP81"/>
<comment type="caution">
    <text evidence="11">The sequence shown here is derived from an EMBL/GenBank/DDBJ whole genome shotgun (WGS) entry which is preliminary data.</text>
</comment>
<dbReference type="OrthoDB" id="8068875at2759"/>
<dbReference type="InterPro" id="IPR000048">
    <property type="entry name" value="IQ_motif_EF-hand-BS"/>
</dbReference>
<dbReference type="InterPro" id="IPR044611">
    <property type="entry name" value="E3A/B/C-like"/>
</dbReference>
<evidence type="ECO:0000313" key="11">
    <source>
        <dbReference type="EMBL" id="GAX84732.1"/>
    </source>
</evidence>
<dbReference type="Gene3D" id="3.90.1750.10">
    <property type="entry name" value="Hect, E3 ligase catalytic domains"/>
    <property type="match status" value="1"/>
</dbReference>
<dbReference type="GO" id="GO:0000209">
    <property type="term" value="P:protein polyubiquitination"/>
    <property type="evidence" value="ECO:0007669"/>
    <property type="project" value="InterPro"/>
</dbReference>
<organism evidence="11 12">
    <name type="scientific">Chlamydomonas eustigma</name>
    <dbReference type="NCBI Taxonomy" id="1157962"/>
    <lineage>
        <taxon>Eukaryota</taxon>
        <taxon>Viridiplantae</taxon>
        <taxon>Chlorophyta</taxon>
        <taxon>core chlorophytes</taxon>
        <taxon>Chlorophyceae</taxon>
        <taxon>CS clade</taxon>
        <taxon>Chlamydomonadales</taxon>
        <taxon>Chlamydomonadaceae</taxon>
        <taxon>Chlamydomonas</taxon>
    </lineage>
</organism>
<dbReference type="PROSITE" id="PS50237">
    <property type="entry name" value="HECT"/>
    <property type="match status" value="1"/>
</dbReference>
<evidence type="ECO:0000256" key="7">
    <source>
        <dbReference type="ARBA" id="ARBA00061247"/>
    </source>
</evidence>
<dbReference type="Gene3D" id="3.30.2410.10">
    <property type="entry name" value="Hect, E3 ligase catalytic domain"/>
    <property type="match status" value="1"/>
</dbReference>
<comment type="catalytic activity">
    <reaction evidence="1">
        <text>S-ubiquitinyl-[E2 ubiquitin-conjugating enzyme]-L-cysteine + [acceptor protein]-L-lysine = [E2 ubiquitin-conjugating enzyme]-L-cysteine + N(6)-ubiquitinyl-[acceptor protein]-L-lysine.</text>
        <dbReference type="EC" id="2.3.2.26"/>
    </reaction>
</comment>
<name>A0A250XP81_9CHLO</name>
<comment type="function">
    <text evidence="6">Probable E3 ubiquitin-protein ligase which mediates ubiquitination and subsequent proteasomal degradation of target proteins.</text>
</comment>
<dbReference type="InterPro" id="IPR000569">
    <property type="entry name" value="HECT_dom"/>
</dbReference>
<proteinExistence type="inferred from homology"/>
<comment type="pathway">
    <text evidence="2">Protein modification; protein ubiquitination.</text>
</comment>
<feature type="active site" description="Glycyl thioester intermediate" evidence="8">
    <location>
        <position position="1215"/>
    </location>
</feature>
<evidence type="ECO:0000313" key="12">
    <source>
        <dbReference type="Proteomes" id="UP000232323"/>
    </source>
</evidence>
<dbReference type="InterPro" id="IPR035983">
    <property type="entry name" value="Hect_E3_ubiquitin_ligase"/>
</dbReference>
<dbReference type="SMART" id="SM00015">
    <property type="entry name" value="IQ"/>
    <property type="match status" value="1"/>
</dbReference>
<evidence type="ECO:0000256" key="2">
    <source>
        <dbReference type="ARBA" id="ARBA00004906"/>
    </source>
</evidence>
<keyword evidence="5 8" id="KW-0833">Ubl conjugation pathway</keyword>
<dbReference type="GO" id="GO:0006511">
    <property type="term" value="P:ubiquitin-dependent protein catabolic process"/>
    <property type="evidence" value="ECO:0007669"/>
    <property type="project" value="TreeGrafter"/>
</dbReference>
<keyword evidence="4" id="KW-0808">Transferase</keyword>
<evidence type="ECO:0000256" key="6">
    <source>
        <dbReference type="ARBA" id="ARBA00057703"/>
    </source>
</evidence>
<dbReference type="Pfam" id="PF00612">
    <property type="entry name" value="IQ"/>
    <property type="match status" value="1"/>
</dbReference>
<comment type="similarity">
    <text evidence="7">Belongs to the UPL family.</text>
</comment>
<evidence type="ECO:0000256" key="4">
    <source>
        <dbReference type="ARBA" id="ARBA00022679"/>
    </source>
</evidence>
<dbReference type="PANTHER" id="PTHR45700">
    <property type="entry name" value="UBIQUITIN-PROTEIN LIGASE E3C"/>
    <property type="match status" value="1"/>
</dbReference>